<evidence type="ECO:0000256" key="1">
    <source>
        <dbReference type="SAM" id="MobiDB-lite"/>
    </source>
</evidence>
<dbReference type="InterPro" id="IPR058593">
    <property type="entry name" value="ARB_07466-like_C"/>
</dbReference>
<dbReference type="EMBL" id="MN234161">
    <property type="protein sequence ID" value="QFG08078.1"/>
    <property type="molecule type" value="Genomic_DNA"/>
</dbReference>
<keyword evidence="5" id="KW-1185">Reference proteome</keyword>
<accession>A0A5J6TCG4</accession>
<feature type="compositionally biased region" description="Basic and acidic residues" evidence="1">
    <location>
        <begin position="450"/>
        <end position="470"/>
    </location>
</feature>
<reference evidence="4 5" key="1">
    <citation type="submission" date="2019-07" db="EMBL/GenBank/DDBJ databases">
        <authorList>
            <person name="Stoner T.H."/>
            <person name="Garlena R.A."/>
            <person name="Russell D.A."/>
            <person name="Pope W.H."/>
            <person name="Jacobs-Sera D."/>
            <person name="Hatfull G.F."/>
        </authorList>
    </citation>
    <scope>NUCLEOTIDE SEQUENCE [LARGE SCALE GENOMIC DNA]</scope>
</reference>
<organism evidence="4 5">
    <name type="scientific">Gordonia phage Toast</name>
    <dbReference type="NCBI Taxonomy" id="2599852"/>
    <lineage>
        <taxon>Viruses</taxon>
        <taxon>Duplodnaviria</taxon>
        <taxon>Heunggongvirae</taxon>
        <taxon>Uroviricota</taxon>
        <taxon>Caudoviricetes</taxon>
        <taxon>Fairfaxidumvirus</taxon>
        <taxon>Fairfaxidumvirus toast</taxon>
    </lineage>
</organism>
<gene>
    <name evidence="4" type="primary">17</name>
    <name evidence="4" type="ORF">PBI_TOAST_17</name>
</gene>
<feature type="region of interest" description="Disordered" evidence="1">
    <location>
        <begin position="450"/>
        <end position="478"/>
    </location>
</feature>
<dbReference type="Proteomes" id="UP000326855">
    <property type="component" value="Segment"/>
</dbReference>
<evidence type="ECO:0000256" key="2">
    <source>
        <dbReference type="SAM" id="Phobius"/>
    </source>
</evidence>
<protein>
    <submittedName>
        <fullName evidence="4">Tape measure protein</fullName>
    </submittedName>
</protein>
<feature type="compositionally biased region" description="Basic and acidic residues" evidence="1">
    <location>
        <begin position="1855"/>
        <end position="1875"/>
    </location>
</feature>
<feature type="transmembrane region" description="Helical" evidence="2">
    <location>
        <begin position="761"/>
        <end position="779"/>
    </location>
</feature>
<evidence type="ECO:0000313" key="4">
    <source>
        <dbReference type="EMBL" id="QFG08078.1"/>
    </source>
</evidence>
<feature type="compositionally biased region" description="Basic and acidic residues" evidence="1">
    <location>
        <begin position="1304"/>
        <end position="1317"/>
    </location>
</feature>
<proteinExistence type="predicted"/>
<keyword evidence="2" id="KW-0812">Transmembrane</keyword>
<feature type="region of interest" description="Disordered" evidence="1">
    <location>
        <begin position="1296"/>
        <end position="1317"/>
    </location>
</feature>
<feature type="transmembrane region" description="Helical" evidence="2">
    <location>
        <begin position="873"/>
        <end position="892"/>
    </location>
</feature>
<sequence>MRFSRSEWRWIPLADDVIYVPVAPSAKGFTATLVKEASGAARSASAAMDKEFARGGRESGRSAARGVDAGLSRGDIGVNSVKARMAKLAASMRSIGRRAGSEGAAGINAGLRDVDYHKVGDEHGRRYGHGFVSGMRSGLKGMIATVALVNGSITAMVRHVGTAATVIGWASRMMRHFAGSVLVGATAMQALGAAGLGKLAGWLKVVASLASRLARDVARAAAAVLVFSAAVRTLGRINRISRIIGALTVGLAALIGIASTAAPALAALGAAIATVGSAAGGIGIAGVSALGAALGSLKAGLSGVGDAFKEMGTSAGGGAAKAVDNTKNIERAQRNLAKSVEAEKDAQKDVARARDDARKKLRDLDLQLRGAALSEKDAQLSLREARRDLAKGGFESGIDRERAVLAVQDAELRLAEVQRDNRDLSKEAADTRAKGVNKADEVVEAQKRLRDATQETKDAQEELNEARNPKDSGTSGGVDKQAEALAKLSANARNFVETAMGIKPAWDAVQRGGQDTLFAGLPERLQGLADTWLPRIGGAMNTVNAGFNRGAKGVADWLTSAQGIPIMSSWLRTSSTMAAQAGTALGGIVPGLAAIAAGAGEAFAPMVAGATDGAKALSDTLIQAQKSGRIKTFFVDAFNQVKQIIQNVTAVMGPLISAFMQLGRTSAAGLAPGLKSMGDAIRQATPGLVQMAERLMPALGQALTNLSPIIPGIVHAFSPWATILSVMAPHIATVMSHLGPMAPILLTLAVTVKAITMAMTLYNAVMAVASVAQGVFYAATGRSTAGLRGNMIALAAHRVATIAGTVATTLFGAALAVATSPITWIVVAIGALVAALVLFFTKTEVGRKIWAAAWGGIKAAVGAVWSWLQNTVWPAMMTAFRAVGAVAMWLWRTIITPVWNGIKAAIGVAWTIIKAYFTAWSMIFRNVIGPVVMWLWRSIITPAFNAIKAVIGVVWNVVKFIFNGWMLLFRVVGAVVMWFWRTITMPAFRAIGAVISWAWNTLIKPAWDAFKRGLDVIGNAVKWLWNSIIKPTWDALGKGIAWVVDNIIMPAWDAFKRGIETIKTVFETVVDGIGKAWDKLKSFVAKPINFVIGTVWNKGLLPAWNTIAKFLPGLNPMQPLAEVKFADGGPVPMGRGAQRGKDSVHALMMPDEHVWNVRDVRRAGGHSAMYRMRSMVESGRPFTWTPGGVGSASEGGPLPRFEKGGAVSGGDKLAPLSGEGGLKPIAVMMRRLIFRMWKQITDIGGYRQDAYPEHPSGRALDIMVPNAKTGDEVNGWVHANSKKFPIEHTIWQQRWRPQGNPKGEPMEDRGSPTQNHMDHVHSWWKEQNVDPNKVPGGLVGYDGLSDADKLNIIKKKISEILDKAINPIKQGMASIIGSAPPEWLNIPGKALDITKTKAIDTAFSLAGKLGDKLADAYDKAKDITKVVTNVVTAPIRSIGGLFRDQGGYLPKGLSLVRNETGKPEAVLNWEQLDNVKAMMEAFRAVFSGQSPEEIGTRQQKLSDEMTARHENEVKGLSGQQLANVQKRHDAERKALEDSAARAEGYRAGAETIRDTPKTAVESMAKDTADFFGFGRLFEAVSGLIQPQDATTSSTAGAAGTSGATDPVYGDGSGVESGEEPSTTKMPDFEPEGADRYPWAIADQAKKMNLPKRAAIIGVATGLVESGDPMKMWANNAVPESLKFPHDAVGSDHDSIGLFQQRSAGWGSVADRMDPHRSAASFYNALLKVPGWETMDMGAAAQAVQRSAFPGKYAQKMGRATELVDKFGIYDQGGWLKPGGLALNLSKRPEPILNGAQWASIDAMLDALPSASEFKSVADLGASVMRSTGRAPSDPDDGQSTAGRAGGPLVYVENQYTHDPDEAARKTGREVRRATRSEQLVGGW</sequence>
<feature type="transmembrane region" description="Helical" evidence="2">
    <location>
        <begin position="278"/>
        <end position="301"/>
    </location>
</feature>
<name>A0A5J6TCG4_9CAUD</name>
<feature type="compositionally biased region" description="Low complexity" evidence="1">
    <location>
        <begin position="1589"/>
        <end position="1604"/>
    </location>
</feature>
<feature type="region of interest" description="Disordered" evidence="1">
    <location>
        <begin position="1825"/>
        <end position="1883"/>
    </location>
</feature>
<feature type="transmembrane region" description="Helical" evidence="2">
    <location>
        <begin position="849"/>
        <end position="867"/>
    </location>
</feature>
<keyword evidence="2" id="KW-1133">Transmembrane helix</keyword>
<feature type="transmembrane region" description="Helical" evidence="2">
    <location>
        <begin position="247"/>
        <end position="272"/>
    </location>
</feature>
<feature type="transmembrane region" description="Helical" evidence="2">
    <location>
        <begin position="962"/>
        <end position="980"/>
    </location>
</feature>
<feature type="region of interest" description="Disordered" evidence="1">
    <location>
        <begin position="1589"/>
        <end position="1633"/>
    </location>
</feature>
<feature type="transmembrane region" description="Helical" evidence="2">
    <location>
        <begin position="791"/>
        <end position="816"/>
    </location>
</feature>
<feature type="domain" description="ARB-07466-like C-terminal" evidence="3">
    <location>
        <begin position="1219"/>
        <end position="1317"/>
    </location>
</feature>
<evidence type="ECO:0000259" key="3">
    <source>
        <dbReference type="Pfam" id="PF26571"/>
    </source>
</evidence>
<dbReference type="GeneID" id="62974319"/>
<feature type="transmembrane region" description="Helical" evidence="2">
    <location>
        <begin position="935"/>
        <end position="955"/>
    </location>
</feature>
<dbReference type="Pfam" id="PF26571">
    <property type="entry name" value="VldE"/>
    <property type="match status" value="1"/>
</dbReference>
<feature type="transmembrane region" description="Helical" evidence="2">
    <location>
        <begin position="217"/>
        <end position="235"/>
    </location>
</feature>
<feature type="transmembrane region" description="Helical" evidence="2">
    <location>
        <begin position="177"/>
        <end position="197"/>
    </location>
</feature>
<feature type="transmembrane region" description="Helical" evidence="2">
    <location>
        <begin position="822"/>
        <end position="840"/>
    </location>
</feature>
<evidence type="ECO:0000313" key="5">
    <source>
        <dbReference type="Proteomes" id="UP000326855"/>
    </source>
</evidence>
<dbReference type="KEGG" id="vg:62974319"/>
<dbReference type="RefSeq" id="YP_010001154.1">
    <property type="nucleotide sequence ID" value="NC_053173.1"/>
</dbReference>
<feature type="transmembrane region" description="Helical" evidence="2">
    <location>
        <begin position="904"/>
        <end position="923"/>
    </location>
</feature>
<keyword evidence="2" id="KW-0472">Membrane</keyword>